<dbReference type="SUPFAM" id="SSF57756">
    <property type="entry name" value="Retrovirus zinc finger-like domains"/>
    <property type="match status" value="1"/>
</dbReference>
<dbReference type="GO" id="GO:0004674">
    <property type="term" value="F:protein serine/threonine kinase activity"/>
    <property type="evidence" value="ECO:0007669"/>
    <property type="project" value="UniProtKB-KW"/>
</dbReference>
<keyword evidence="8" id="KW-1015">Disulfide bond</keyword>
<dbReference type="InterPro" id="IPR018097">
    <property type="entry name" value="EGF_Ca-bd_CS"/>
</dbReference>
<dbReference type="SUPFAM" id="SSF56112">
    <property type="entry name" value="Protein kinase-like (PK-like)"/>
    <property type="match status" value="1"/>
</dbReference>
<dbReference type="CDD" id="cd00054">
    <property type="entry name" value="EGF_CA"/>
    <property type="match status" value="1"/>
</dbReference>
<dbReference type="InterPro" id="IPR036875">
    <property type="entry name" value="Znf_CCHC_sf"/>
</dbReference>
<protein>
    <submittedName>
        <fullName evidence="14">Wall-associated receptor kinase 2-like</fullName>
    </submittedName>
</protein>
<keyword evidence="9" id="KW-0479">Metal-binding</keyword>
<name>A0A6L2KR62_TANCI</name>
<keyword evidence="6 10" id="KW-0547">Nucleotide-binding</keyword>
<evidence type="ECO:0000256" key="7">
    <source>
        <dbReference type="ARBA" id="ARBA00022840"/>
    </source>
</evidence>
<evidence type="ECO:0000313" key="14">
    <source>
        <dbReference type="EMBL" id="GEU51429.1"/>
    </source>
</evidence>
<evidence type="ECO:0000256" key="1">
    <source>
        <dbReference type="ARBA" id="ARBA00022527"/>
    </source>
</evidence>
<evidence type="ECO:0000256" key="5">
    <source>
        <dbReference type="ARBA" id="ARBA00022737"/>
    </source>
</evidence>
<dbReference type="Gene3D" id="4.10.60.10">
    <property type="entry name" value="Zinc finger, CCHC-type"/>
    <property type="match status" value="1"/>
</dbReference>
<dbReference type="Gene3D" id="1.10.510.10">
    <property type="entry name" value="Transferase(Phosphotransferase) domain 1"/>
    <property type="match status" value="1"/>
</dbReference>
<keyword evidence="14" id="KW-0418">Kinase</keyword>
<dbReference type="SMART" id="SM00343">
    <property type="entry name" value="ZnF_C2HC"/>
    <property type="match status" value="1"/>
</dbReference>
<accession>A0A6L2KR62</accession>
<evidence type="ECO:0000256" key="9">
    <source>
        <dbReference type="PROSITE-ProRule" id="PRU00047"/>
    </source>
</evidence>
<evidence type="ECO:0000256" key="10">
    <source>
        <dbReference type="PROSITE-ProRule" id="PRU10141"/>
    </source>
</evidence>
<dbReference type="PROSITE" id="PS50011">
    <property type="entry name" value="PROTEIN_KINASE_DOM"/>
    <property type="match status" value="1"/>
</dbReference>
<dbReference type="InterPro" id="IPR011009">
    <property type="entry name" value="Kinase-like_dom_sf"/>
</dbReference>
<dbReference type="GO" id="GO:0005524">
    <property type="term" value="F:ATP binding"/>
    <property type="evidence" value="ECO:0007669"/>
    <property type="project" value="UniProtKB-UniRule"/>
</dbReference>
<dbReference type="SUPFAM" id="SSF57196">
    <property type="entry name" value="EGF/Laminin"/>
    <property type="match status" value="1"/>
</dbReference>
<dbReference type="PROSITE" id="PS00010">
    <property type="entry name" value="ASX_HYDROXYL"/>
    <property type="match status" value="1"/>
</dbReference>
<dbReference type="PROSITE" id="PS01187">
    <property type="entry name" value="EGF_CA"/>
    <property type="match status" value="1"/>
</dbReference>
<evidence type="ECO:0000256" key="11">
    <source>
        <dbReference type="SAM" id="Coils"/>
    </source>
</evidence>
<keyword evidence="9" id="KW-0863">Zinc-finger</keyword>
<dbReference type="InterPro" id="IPR017441">
    <property type="entry name" value="Protein_kinase_ATP_BS"/>
</dbReference>
<dbReference type="AlphaFoldDB" id="A0A6L2KR62"/>
<keyword evidence="7 10" id="KW-0067">ATP-binding</keyword>
<evidence type="ECO:0000256" key="8">
    <source>
        <dbReference type="ARBA" id="ARBA00023157"/>
    </source>
</evidence>
<dbReference type="Gene3D" id="2.10.25.10">
    <property type="entry name" value="Laminin"/>
    <property type="match status" value="1"/>
</dbReference>
<keyword evidence="1" id="KW-0723">Serine/threonine-protein kinase</keyword>
<proteinExistence type="predicted"/>
<evidence type="ECO:0000256" key="6">
    <source>
        <dbReference type="ARBA" id="ARBA00022741"/>
    </source>
</evidence>
<dbReference type="PROSITE" id="PS00107">
    <property type="entry name" value="PROTEIN_KINASE_ATP"/>
    <property type="match status" value="1"/>
</dbReference>
<dbReference type="GO" id="GO:0008270">
    <property type="term" value="F:zinc ion binding"/>
    <property type="evidence" value="ECO:0007669"/>
    <property type="project" value="UniProtKB-KW"/>
</dbReference>
<feature type="domain" description="Protein kinase" evidence="12">
    <location>
        <begin position="555"/>
        <end position="836"/>
    </location>
</feature>
<dbReference type="GO" id="GO:0003676">
    <property type="term" value="F:nucleic acid binding"/>
    <property type="evidence" value="ECO:0007669"/>
    <property type="project" value="InterPro"/>
</dbReference>
<keyword evidence="5" id="KW-0677">Repeat</keyword>
<feature type="domain" description="CCHC-type" evidence="13">
    <location>
        <begin position="213"/>
        <end position="228"/>
    </location>
</feature>
<evidence type="ECO:0000259" key="12">
    <source>
        <dbReference type="PROSITE" id="PS50011"/>
    </source>
</evidence>
<dbReference type="PANTHER" id="PTHR27005:SF492">
    <property type="entry name" value="LOW QUALITY PROTEIN: WALL-ASSOCIATED RECEPTOR KINASE-LIKE 1"/>
    <property type="match status" value="1"/>
</dbReference>
<dbReference type="GO" id="GO:0005886">
    <property type="term" value="C:plasma membrane"/>
    <property type="evidence" value="ECO:0007669"/>
    <property type="project" value="TreeGrafter"/>
</dbReference>
<keyword evidence="11" id="KW-0175">Coiled coil</keyword>
<gene>
    <name evidence="14" type="ORF">Tci_023407</name>
</gene>
<sequence>MAGEDTNQPTPPIATPEAPQMVSSIKLPILKKVQMTKDEAGNKLEVPPVTAQQILARTRERKAKSTLLIAIPDEHLARFHRIKDAKTLWAAIKTRFGIDNLDIDDLYNNLKVYEADIKGPSGSSSNSHNVAFVSTESTSSTNELNAAYSVSTATGHSSHAQEQIDQDDLKGIDLKWQVAMLSMKVKRFYKKTKRKLKFNGKEPVGFDKTKVECFNCHRREHFARDCRSARNSGNKSRDAGNAWYIGRDNRKSPAREEDEKALVVRMDLLDEALRENEDLKAKLEKFETSSKNLTKLLNSQISVKVKTGLGYDSQFNVKEVLDVKEEEVTKTVFDNHSSNEKNSLANDRPTHIPAKIDFVKAGNGIVHKESRLVWNNVQRINHQNKFAPTAVFIRSRRIPISVAKPKVATSTSAAKPVNTAVPDQSVNFSKSSNFHKSHSPIRRSFYNAIPHSIRNSTERVNTVGSKAVSAVKGNEVTAVKTLADIDECKDPEIYACYGICKNTPGNYTCTCKKGYSGDAWIQGGCQRKPFQTLLFSLGSVNIFGVKELEEATDNFAEDKILGKGGNGTVYKGTLPDKRVVAIKKSQKLDKEQREQFINEMVILTQINHTNVVQLLGFCLETDVPLLAYEFVSNNTLHHHIHYRKSGVARLSWDSRLRIAHEAAVQGTFGYLDPEYFHSGELTEKSDVYSFGVVLAELLTGQQPLNMERDIKERKLATYFVKAMKENTFVNILEHGLVNEAPYEQLKAISELVCRCLNQLGAKRTSMKEVTMELETWRKSGKHPWVGEDKYPEMSSSMIEVEPTELYTVPLMSNSDTFGGSSSNTTEMHDMMLLSAR</sequence>
<dbReference type="SMART" id="SM00179">
    <property type="entry name" value="EGF_CA"/>
    <property type="match status" value="1"/>
</dbReference>
<dbReference type="InterPro" id="IPR001245">
    <property type="entry name" value="Ser-Thr/Tyr_kinase_cat_dom"/>
</dbReference>
<comment type="caution">
    <text evidence="14">The sequence shown here is derived from an EMBL/GenBank/DDBJ whole genome shotgun (WGS) entry which is preliminary data.</text>
</comment>
<dbReference type="FunFam" id="2.10.25.10:FF:000038">
    <property type="entry name" value="Fibrillin 2"/>
    <property type="match status" value="1"/>
</dbReference>
<dbReference type="PROSITE" id="PS50158">
    <property type="entry name" value="ZF_CCHC"/>
    <property type="match status" value="1"/>
</dbReference>
<keyword evidence="9" id="KW-0862">Zinc</keyword>
<feature type="binding site" evidence="10">
    <location>
        <position position="584"/>
    </location>
    <ligand>
        <name>ATP</name>
        <dbReference type="ChEBI" id="CHEBI:30616"/>
    </ligand>
</feature>
<dbReference type="Gene3D" id="3.30.200.20">
    <property type="entry name" value="Phosphorylase Kinase, domain 1"/>
    <property type="match status" value="1"/>
</dbReference>
<dbReference type="Pfam" id="PF07714">
    <property type="entry name" value="PK_Tyr_Ser-Thr"/>
    <property type="match status" value="2"/>
</dbReference>
<dbReference type="InterPro" id="IPR045274">
    <property type="entry name" value="WAK-like"/>
</dbReference>
<evidence type="ECO:0000259" key="13">
    <source>
        <dbReference type="PROSITE" id="PS50158"/>
    </source>
</evidence>
<dbReference type="InterPro" id="IPR001881">
    <property type="entry name" value="EGF-like_Ca-bd_dom"/>
</dbReference>
<keyword evidence="4" id="KW-0732">Signal</keyword>
<dbReference type="PANTHER" id="PTHR27005">
    <property type="entry name" value="WALL-ASSOCIATED RECEPTOR KINASE-LIKE 21"/>
    <property type="match status" value="1"/>
</dbReference>
<dbReference type="GO" id="GO:0005509">
    <property type="term" value="F:calcium ion binding"/>
    <property type="evidence" value="ECO:0007669"/>
    <property type="project" value="InterPro"/>
</dbReference>
<keyword evidence="2" id="KW-0245">EGF-like domain</keyword>
<dbReference type="InterPro" id="IPR001878">
    <property type="entry name" value="Znf_CCHC"/>
</dbReference>
<keyword evidence="14" id="KW-0675">Receptor</keyword>
<dbReference type="GO" id="GO:0007166">
    <property type="term" value="P:cell surface receptor signaling pathway"/>
    <property type="evidence" value="ECO:0007669"/>
    <property type="project" value="InterPro"/>
</dbReference>
<dbReference type="InterPro" id="IPR000152">
    <property type="entry name" value="EGF-type_Asp/Asn_hydroxyl_site"/>
</dbReference>
<evidence type="ECO:0000256" key="3">
    <source>
        <dbReference type="ARBA" id="ARBA00022679"/>
    </source>
</evidence>
<keyword evidence="3" id="KW-0808">Transferase</keyword>
<organism evidence="14">
    <name type="scientific">Tanacetum cinerariifolium</name>
    <name type="common">Dalmatian daisy</name>
    <name type="synonym">Chrysanthemum cinerariifolium</name>
    <dbReference type="NCBI Taxonomy" id="118510"/>
    <lineage>
        <taxon>Eukaryota</taxon>
        <taxon>Viridiplantae</taxon>
        <taxon>Streptophyta</taxon>
        <taxon>Embryophyta</taxon>
        <taxon>Tracheophyta</taxon>
        <taxon>Spermatophyta</taxon>
        <taxon>Magnoliopsida</taxon>
        <taxon>eudicotyledons</taxon>
        <taxon>Gunneridae</taxon>
        <taxon>Pentapetalae</taxon>
        <taxon>asterids</taxon>
        <taxon>campanulids</taxon>
        <taxon>Asterales</taxon>
        <taxon>Asteraceae</taxon>
        <taxon>Asteroideae</taxon>
        <taxon>Anthemideae</taxon>
        <taxon>Anthemidinae</taxon>
        <taxon>Tanacetum</taxon>
    </lineage>
</organism>
<feature type="coiled-coil region" evidence="11">
    <location>
        <begin position="269"/>
        <end position="296"/>
    </location>
</feature>
<dbReference type="InterPro" id="IPR000719">
    <property type="entry name" value="Prot_kinase_dom"/>
</dbReference>
<reference evidence="14" key="1">
    <citation type="journal article" date="2019" name="Sci. Rep.">
        <title>Draft genome of Tanacetum cinerariifolium, the natural source of mosquito coil.</title>
        <authorList>
            <person name="Yamashiro T."/>
            <person name="Shiraishi A."/>
            <person name="Satake H."/>
            <person name="Nakayama K."/>
        </authorList>
    </citation>
    <scope>NUCLEOTIDE SEQUENCE</scope>
</reference>
<dbReference type="EMBL" id="BKCJ010002865">
    <property type="protein sequence ID" value="GEU51429.1"/>
    <property type="molecule type" value="Genomic_DNA"/>
</dbReference>
<evidence type="ECO:0000256" key="4">
    <source>
        <dbReference type="ARBA" id="ARBA00022729"/>
    </source>
</evidence>
<evidence type="ECO:0000256" key="2">
    <source>
        <dbReference type="ARBA" id="ARBA00022536"/>
    </source>
</evidence>